<feature type="binding site" evidence="7">
    <location>
        <position position="132"/>
    </location>
    <ligand>
        <name>[2Fe-2S] cluster</name>
        <dbReference type="ChEBI" id="CHEBI:190135"/>
    </ligand>
</feature>
<dbReference type="PIRSF" id="PIRSF000216">
    <property type="entry name" value="NADH_DH_24kDa"/>
    <property type="match status" value="1"/>
</dbReference>
<evidence type="ECO:0000256" key="6">
    <source>
        <dbReference type="ARBA" id="ARBA00034078"/>
    </source>
</evidence>
<dbReference type="InterPro" id="IPR002023">
    <property type="entry name" value="NuoE-like"/>
</dbReference>
<comment type="similarity">
    <text evidence="1">Belongs to the complex I 24 kDa subunit family.</text>
</comment>
<dbReference type="EMBL" id="VSIX01000065">
    <property type="protein sequence ID" value="TYB30929.1"/>
    <property type="molecule type" value="Genomic_DNA"/>
</dbReference>
<keyword evidence="3 7" id="KW-0479">Metal-binding</keyword>
<proteinExistence type="inferred from homology"/>
<dbReference type="SUPFAM" id="SSF52833">
    <property type="entry name" value="Thioredoxin-like"/>
    <property type="match status" value="1"/>
</dbReference>
<sequence>MEEAKVKIPDNEYYQKLEEYINEVKHMPGTLINVLHKAQGIFGYLPVEVQSFIADKLGVPYSKVYGVVTFYNFFSMEPRGKYVVNICMGTACYVKGADRVVEYFKQKLGIDEGETTEDGLFTLTSARCFGACGLAPVLMVNEDVYGHVDRDKVSEIIKKYKEKEKNE</sequence>
<evidence type="ECO:0000256" key="7">
    <source>
        <dbReference type="PIRSR" id="PIRSR000216-1"/>
    </source>
</evidence>
<dbReference type="InterPro" id="IPR042128">
    <property type="entry name" value="NuoE_dom"/>
</dbReference>
<protein>
    <submittedName>
        <fullName evidence="8">NADH-quinone oxidoreductase subunit NuoE</fullName>
        <ecNumber evidence="8">1.6.5.11</ecNumber>
    </submittedName>
</protein>
<dbReference type="Proteomes" id="UP000324143">
    <property type="component" value="Unassembled WGS sequence"/>
</dbReference>
<dbReference type="GO" id="GO:0016491">
    <property type="term" value="F:oxidoreductase activity"/>
    <property type="evidence" value="ECO:0007669"/>
    <property type="project" value="UniProtKB-KW"/>
</dbReference>
<evidence type="ECO:0000256" key="2">
    <source>
        <dbReference type="ARBA" id="ARBA00022714"/>
    </source>
</evidence>
<keyword evidence="8" id="KW-0560">Oxidoreductase</keyword>
<feature type="binding site" evidence="7">
    <location>
        <position position="87"/>
    </location>
    <ligand>
        <name>[2Fe-2S] cluster</name>
        <dbReference type="ChEBI" id="CHEBI:190135"/>
    </ligand>
</feature>
<dbReference type="PANTHER" id="PTHR43342">
    <property type="entry name" value="NADH-QUINONE OXIDOREDUCTASE, E SUBUNIT"/>
    <property type="match status" value="1"/>
</dbReference>
<accession>A0A5D0MK32</accession>
<dbReference type="GO" id="GO:0051537">
    <property type="term" value="F:2 iron, 2 sulfur cluster binding"/>
    <property type="evidence" value="ECO:0007669"/>
    <property type="project" value="UniProtKB-KW"/>
</dbReference>
<evidence type="ECO:0000256" key="3">
    <source>
        <dbReference type="ARBA" id="ARBA00022723"/>
    </source>
</evidence>
<dbReference type="InterPro" id="IPR041921">
    <property type="entry name" value="NuoE_N"/>
</dbReference>
<comment type="cofactor">
    <cofactor evidence="7">
        <name>[2Fe-2S] cluster</name>
        <dbReference type="ChEBI" id="CHEBI:190135"/>
    </cofactor>
    <text evidence="7">Binds 1 [2Fe-2S] cluster.</text>
</comment>
<dbReference type="InterPro" id="IPR028431">
    <property type="entry name" value="NADP_DH_HndA-like"/>
</dbReference>
<organism evidence="8 9">
    <name type="scientific">Candidatus Mcinerneyibacterium aminivorans</name>
    <dbReference type="NCBI Taxonomy" id="2703815"/>
    <lineage>
        <taxon>Bacteria</taxon>
        <taxon>Candidatus Macinerneyibacteriota</taxon>
        <taxon>Candidatus Mcinerneyibacteria</taxon>
        <taxon>Candidatus Mcinerneyibacteriales</taxon>
        <taxon>Candidatus Mcinerneyibacteriaceae</taxon>
        <taxon>Candidatus Mcinerneyibacterium</taxon>
    </lineage>
</organism>
<evidence type="ECO:0000256" key="1">
    <source>
        <dbReference type="ARBA" id="ARBA00010643"/>
    </source>
</evidence>
<dbReference type="FunFam" id="3.40.30.10:FF:000015">
    <property type="entry name" value="NADH-quinone oxidoreductase subunit E"/>
    <property type="match status" value="1"/>
</dbReference>
<dbReference type="PANTHER" id="PTHR43342:SF2">
    <property type="entry name" value="POTENTIAL NAD-REDUCING HYDROGENASE SUBUNIT"/>
    <property type="match status" value="1"/>
</dbReference>
<dbReference type="Gene3D" id="1.10.10.1590">
    <property type="entry name" value="NADH-quinone oxidoreductase subunit E"/>
    <property type="match status" value="1"/>
</dbReference>
<dbReference type="CDD" id="cd03064">
    <property type="entry name" value="TRX_Fd_NuoE"/>
    <property type="match status" value="1"/>
</dbReference>
<reference evidence="8" key="1">
    <citation type="submission" date="2019-08" db="EMBL/GenBank/DDBJ databases">
        <title>Genomic characterization of a novel candidate phylum (ARYD3) from a high temperature, high salinity tertiary oil reservoir in north central Oklahoma, USA.</title>
        <authorList>
            <person name="Youssef N.H."/>
            <person name="Yadav A."/>
            <person name="Elshahed M.S."/>
        </authorList>
    </citation>
    <scope>NUCLEOTIDE SEQUENCE [LARGE SCALE GENOMIC DNA]</scope>
    <source>
        <strain evidence="8">ARYD3</strain>
    </source>
</reference>
<evidence type="ECO:0000256" key="4">
    <source>
        <dbReference type="ARBA" id="ARBA00023004"/>
    </source>
</evidence>
<dbReference type="AlphaFoldDB" id="A0A5D0MK32"/>
<evidence type="ECO:0000313" key="9">
    <source>
        <dbReference type="Proteomes" id="UP000324143"/>
    </source>
</evidence>
<dbReference type="Gene3D" id="3.40.30.10">
    <property type="entry name" value="Glutaredoxin"/>
    <property type="match status" value="1"/>
</dbReference>
<name>A0A5D0MK32_9BACT</name>
<keyword evidence="9" id="KW-1185">Reference proteome</keyword>
<gene>
    <name evidence="8" type="primary">nuoE</name>
    <name evidence="8" type="ORF">FXF47_07020</name>
</gene>
<comment type="cofactor">
    <cofactor evidence="6">
        <name>[2Fe-2S] cluster</name>
        <dbReference type="ChEBI" id="CHEBI:190135"/>
    </cofactor>
</comment>
<evidence type="ECO:0000256" key="5">
    <source>
        <dbReference type="ARBA" id="ARBA00023014"/>
    </source>
</evidence>
<dbReference type="InterPro" id="IPR036249">
    <property type="entry name" value="Thioredoxin-like_sf"/>
</dbReference>
<keyword evidence="5 7" id="KW-0411">Iron-sulfur</keyword>
<evidence type="ECO:0000313" key="8">
    <source>
        <dbReference type="EMBL" id="TYB30929.1"/>
    </source>
</evidence>
<dbReference type="EC" id="1.6.5.11" evidence="8"/>
<dbReference type="Pfam" id="PF01257">
    <property type="entry name" value="2Fe-2S_thioredx"/>
    <property type="match status" value="1"/>
</dbReference>
<comment type="caution">
    <text evidence="8">The sequence shown here is derived from an EMBL/GenBank/DDBJ whole genome shotgun (WGS) entry which is preliminary data.</text>
</comment>
<dbReference type="GO" id="GO:0046872">
    <property type="term" value="F:metal ion binding"/>
    <property type="evidence" value="ECO:0007669"/>
    <property type="project" value="UniProtKB-KW"/>
</dbReference>
<feature type="binding site" evidence="7">
    <location>
        <position position="92"/>
    </location>
    <ligand>
        <name>[2Fe-2S] cluster</name>
        <dbReference type="ChEBI" id="CHEBI:190135"/>
    </ligand>
</feature>
<dbReference type="NCBIfam" id="NF005722">
    <property type="entry name" value="PRK07539.1-2"/>
    <property type="match status" value="1"/>
</dbReference>
<keyword evidence="4 7" id="KW-0408">Iron</keyword>
<keyword evidence="2 7" id="KW-0001">2Fe-2S</keyword>
<feature type="binding site" evidence="7">
    <location>
        <position position="128"/>
    </location>
    <ligand>
        <name>[2Fe-2S] cluster</name>
        <dbReference type="ChEBI" id="CHEBI:190135"/>
    </ligand>
</feature>